<dbReference type="GO" id="GO:0005524">
    <property type="term" value="F:ATP binding"/>
    <property type="evidence" value="ECO:0007669"/>
    <property type="project" value="UniProtKB-KW"/>
</dbReference>
<evidence type="ECO:0000256" key="2">
    <source>
        <dbReference type="ARBA" id="ARBA00022741"/>
    </source>
</evidence>
<gene>
    <name evidence="5" type="ORF">P4G45_12315</name>
    <name evidence="6" type="ORF">P8936_12730</name>
</gene>
<dbReference type="Gene3D" id="3.40.50.300">
    <property type="entry name" value="P-loop containing nucleotide triphosphate hydrolases"/>
    <property type="match status" value="1"/>
</dbReference>
<dbReference type="InterPro" id="IPR017871">
    <property type="entry name" value="ABC_transporter-like_CS"/>
</dbReference>
<dbReference type="EMBL" id="CP121194">
    <property type="protein sequence ID" value="XBH09264.1"/>
    <property type="molecule type" value="Genomic_DNA"/>
</dbReference>
<keyword evidence="1" id="KW-0813">Transport</keyword>
<dbReference type="InterPro" id="IPR051782">
    <property type="entry name" value="ABC_Transporter_VariousFunc"/>
</dbReference>
<dbReference type="RefSeq" id="WP_348266776.1">
    <property type="nucleotide sequence ID" value="NZ_CP121194.1"/>
</dbReference>
<protein>
    <submittedName>
        <fullName evidence="5">ABC transporter ATP-binding protein</fullName>
    </submittedName>
</protein>
<dbReference type="InterPro" id="IPR003593">
    <property type="entry name" value="AAA+_ATPase"/>
</dbReference>
<dbReference type="PROSITE" id="PS50893">
    <property type="entry name" value="ABC_TRANSPORTER_2"/>
    <property type="match status" value="1"/>
</dbReference>
<dbReference type="InterPro" id="IPR003439">
    <property type="entry name" value="ABC_transporter-like_ATP-bd"/>
</dbReference>
<sequence length="235" mass="25202">MEKSAKPANGAPSPIAAELQSVSKIYGTFAALRNVTASFASGTCTVIVGENGAGKSTLLRVIAGLITPTRGTAQVFAESPQHQRRRMAYMSHSTMLYDELTAMENLNYFASLYRDGSCACVGSPEMALRAVGLDPALTRPVGQYSQGMRQRASLARVLQTDPELLLLDEPFSNLDVASAHHMVELLADFRTWPVAGGGKRTILLTTHQAHLADPIADTTLSMRNGQIVQPETAAQ</sequence>
<evidence type="ECO:0000256" key="3">
    <source>
        <dbReference type="ARBA" id="ARBA00022840"/>
    </source>
</evidence>
<dbReference type="KEGG" id="epl:P4G45_12315"/>
<name>A0AAU7CWA9_9BACT</name>
<evidence type="ECO:0000256" key="1">
    <source>
        <dbReference type="ARBA" id="ARBA00022448"/>
    </source>
</evidence>
<dbReference type="SMART" id="SM00382">
    <property type="entry name" value="AAA"/>
    <property type="match status" value="1"/>
</dbReference>
<dbReference type="CDD" id="cd03230">
    <property type="entry name" value="ABC_DR_subfamily_A"/>
    <property type="match status" value="1"/>
</dbReference>
<dbReference type="Pfam" id="PF00005">
    <property type="entry name" value="ABC_tran"/>
    <property type="match status" value="1"/>
</dbReference>
<dbReference type="GO" id="GO:0016887">
    <property type="term" value="F:ATP hydrolysis activity"/>
    <property type="evidence" value="ECO:0007669"/>
    <property type="project" value="InterPro"/>
</dbReference>
<dbReference type="EMBL" id="CP121195">
    <property type="protein sequence ID" value="XBH12552.1"/>
    <property type="molecule type" value="Genomic_DNA"/>
</dbReference>
<dbReference type="PANTHER" id="PTHR42939">
    <property type="entry name" value="ABC TRANSPORTER ATP-BINDING PROTEIN ALBC-RELATED"/>
    <property type="match status" value="1"/>
</dbReference>
<reference evidence="5" key="1">
    <citation type="submission" date="2023-03" db="EMBL/GenBank/DDBJ databases">
        <title>Edaphobacter sp.</title>
        <authorList>
            <person name="Huber K.J."/>
            <person name="Papendorf J."/>
            <person name="Pilke C."/>
            <person name="Bunk B."/>
            <person name="Sproeer C."/>
            <person name="Pester M."/>
        </authorList>
    </citation>
    <scope>NUCLEOTIDE SEQUENCE</scope>
    <source>
        <strain evidence="5">DSM 109919</strain>
        <strain evidence="6">DSM 109920</strain>
    </source>
</reference>
<dbReference type="AlphaFoldDB" id="A0AAU7CWA9"/>
<evidence type="ECO:0000259" key="4">
    <source>
        <dbReference type="PROSITE" id="PS50893"/>
    </source>
</evidence>
<accession>A0AAU7CWA9</accession>
<dbReference type="PROSITE" id="PS00211">
    <property type="entry name" value="ABC_TRANSPORTER_1"/>
    <property type="match status" value="1"/>
</dbReference>
<proteinExistence type="predicted"/>
<dbReference type="InterPro" id="IPR027417">
    <property type="entry name" value="P-loop_NTPase"/>
</dbReference>
<keyword evidence="3 5" id="KW-0067">ATP-binding</keyword>
<accession>A0AAU7D5F6</accession>
<keyword evidence="2" id="KW-0547">Nucleotide-binding</keyword>
<dbReference type="PANTHER" id="PTHR42939:SF1">
    <property type="entry name" value="ABC TRANSPORTER ATP-BINDING PROTEIN ALBC-RELATED"/>
    <property type="match status" value="1"/>
</dbReference>
<dbReference type="SUPFAM" id="SSF52540">
    <property type="entry name" value="P-loop containing nucleoside triphosphate hydrolases"/>
    <property type="match status" value="1"/>
</dbReference>
<evidence type="ECO:0000313" key="5">
    <source>
        <dbReference type="EMBL" id="XBH09264.1"/>
    </source>
</evidence>
<feature type="domain" description="ABC transporter" evidence="4">
    <location>
        <begin position="17"/>
        <end position="235"/>
    </location>
</feature>
<organism evidence="5">
    <name type="scientific">Edaphobacter paludis</name>
    <dbReference type="NCBI Taxonomy" id="3035702"/>
    <lineage>
        <taxon>Bacteria</taxon>
        <taxon>Pseudomonadati</taxon>
        <taxon>Acidobacteriota</taxon>
        <taxon>Terriglobia</taxon>
        <taxon>Terriglobales</taxon>
        <taxon>Acidobacteriaceae</taxon>
        <taxon>Edaphobacter</taxon>
    </lineage>
</organism>
<evidence type="ECO:0000313" key="6">
    <source>
        <dbReference type="EMBL" id="XBH12552.1"/>
    </source>
</evidence>